<dbReference type="NCBIfam" id="TIGR02532">
    <property type="entry name" value="IV_pilin_GFxxxE"/>
    <property type="match status" value="1"/>
</dbReference>
<dbReference type="SUPFAM" id="SSF54523">
    <property type="entry name" value="Pili subunits"/>
    <property type="match status" value="1"/>
</dbReference>
<sequence>MSYSSVFKTAVMFPSIAQTQMNLFSNNYAVCAPIANSQRTIPVIPSMKKFKGFTLIELLVVIAIIAILAGLLLPALSAAKFKAKVINCTSNHKQWCLMASIYASDDSQGQMPSFPTTSSGGNPTDVATNFLSNLKAYNFSVPMFFCPVRQSELDAANQWFYLNGTPSHKSISSVDDLNQYFTSPTGRSVNGGYAKLFHDWWVPRTTTLSSGTYFPVPTGTGQSAPAGVEAWPLKTTDKGAAFQPIISDLAEGNGTTNVSSIPKNEAHFTSSGLSSINCGYADGHVETHNKSKIAWQFTGNNGAQSYFY</sequence>
<evidence type="ECO:0000256" key="2">
    <source>
        <dbReference type="ARBA" id="ARBA00022481"/>
    </source>
</evidence>
<dbReference type="PROSITE" id="PS00409">
    <property type="entry name" value="PROKAR_NTER_METHYL"/>
    <property type="match status" value="1"/>
</dbReference>
<organism evidence="7 8">
    <name type="scientific">Pedosphaera parvula (strain Ellin514)</name>
    <dbReference type="NCBI Taxonomy" id="320771"/>
    <lineage>
        <taxon>Bacteria</taxon>
        <taxon>Pseudomonadati</taxon>
        <taxon>Verrucomicrobiota</taxon>
        <taxon>Pedosphaerae</taxon>
        <taxon>Pedosphaerales</taxon>
        <taxon>Pedosphaeraceae</taxon>
        <taxon>Pedosphaera</taxon>
    </lineage>
</organism>
<dbReference type="STRING" id="320771.Cflav_PD4128"/>
<dbReference type="EMBL" id="ABOX02000013">
    <property type="protein sequence ID" value="EEF60959.1"/>
    <property type="molecule type" value="Genomic_DNA"/>
</dbReference>
<evidence type="ECO:0000256" key="4">
    <source>
        <dbReference type="ARBA" id="ARBA00022989"/>
    </source>
</evidence>
<comment type="caution">
    <text evidence="7">The sequence shown here is derived from an EMBL/GenBank/DDBJ whole genome shotgun (WGS) entry which is preliminary data.</text>
</comment>
<keyword evidence="3 6" id="KW-0812">Transmembrane</keyword>
<dbReference type="Pfam" id="PF07963">
    <property type="entry name" value="N_methyl"/>
    <property type="match status" value="1"/>
</dbReference>
<dbReference type="GO" id="GO:0016020">
    <property type="term" value="C:membrane"/>
    <property type="evidence" value="ECO:0007669"/>
    <property type="project" value="UniProtKB-SubCell"/>
</dbReference>
<keyword evidence="4 6" id="KW-1133">Transmembrane helix</keyword>
<dbReference type="PANTHER" id="PTHR30093">
    <property type="entry name" value="GENERAL SECRETION PATHWAY PROTEIN G"/>
    <property type="match status" value="1"/>
</dbReference>
<evidence type="ECO:0000256" key="3">
    <source>
        <dbReference type="ARBA" id="ARBA00022692"/>
    </source>
</evidence>
<proteinExistence type="predicted"/>
<dbReference type="InterPro" id="IPR012902">
    <property type="entry name" value="N_methyl_site"/>
</dbReference>
<evidence type="ECO:0000256" key="5">
    <source>
        <dbReference type="ARBA" id="ARBA00023136"/>
    </source>
</evidence>
<dbReference type="Gene3D" id="3.30.700.10">
    <property type="entry name" value="Glycoprotein, Type 4 Pilin"/>
    <property type="match status" value="1"/>
</dbReference>
<dbReference type="AlphaFoldDB" id="B9XH38"/>
<dbReference type="InterPro" id="IPR045584">
    <property type="entry name" value="Pilin-like"/>
</dbReference>
<evidence type="ECO:0000256" key="6">
    <source>
        <dbReference type="SAM" id="Phobius"/>
    </source>
</evidence>
<gene>
    <name evidence="7" type="ORF">Cflav_PD4128</name>
</gene>
<keyword evidence="2" id="KW-0488">Methylation</keyword>
<name>B9XH38_PEDPL</name>
<keyword evidence="5 6" id="KW-0472">Membrane</keyword>
<accession>B9XH38</accession>
<evidence type="ECO:0000313" key="8">
    <source>
        <dbReference type="Proteomes" id="UP000003688"/>
    </source>
</evidence>
<feature type="transmembrane region" description="Helical" evidence="6">
    <location>
        <begin position="55"/>
        <end position="76"/>
    </location>
</feature>
<protein>
    <recommendedName>
        <fullName evidence="9">Type II secretory pathway pseudopilin PulG-like protein</fullName>
    </recommendedName>
</protein>
<evidence type="ECO:0000256" key="1">
    <source>
        <dbReference type="ARBA" id="ARBA00004167"/>
    </source>
</evidence>
<evidence type="ECO:0000313" key="7">
    <source>
        <dbReference type="EMBL" id="EEF60959.1"/>
    </source>
</evidence>
<dbReference type="Proteomes" id="UP000003688">
    <property type="component" value="Unassembled WGS sequence"/>
</dbReference>
<reference evidence="7 8" key="1">
    <citation type="journal article" date="2011" name="J. Bacteriol.">
        <title>Genome sequence of 'Pedosphaera parvula' Ellin514, an aerobic Verrucomicrobial isolate from pasture soil.</title>
        <authorList>
            <person name="Kant R."/>
            <person name="van Passel M.W."/>
            <person name="Sangwan P."/>
            <person name="Palva A."/>
            <person name="Lucas S."/>
            <person name="Copeland A."/>
            <person name="Lapidus A."/>
            <person name="Glavina Del Rio T."/>
            <person name="Dalin E."/>
            <person name="Tice H."/>
            <person name="Bruce D."/>
            <person name="Goodwin L."/>
            <person name="Pitluck S."/>
            <person name="Chertkov O."/>
            <person name="Larimer F.W."/>
            <person name="Land M.L."/>
            <person name="Hauser L."/>
            <person name="Brettin T.S."/>
            <person name="Detter J.C."/>
            <person name="Han S."/>
            <person name="de Vos W.M."/>
            <person name="Janssen P.H."/>
            <person name="Smidt H."/>
        </authorList>
    </citation>
    <scope>NUCLEOTIDE SEQUENCE [LARGE SCALE GENOMIC DNA]</scope>
    <source>
        <strain evidence="7 8">Ellin514</strain>
    </source>
</reference>
<comment type="subcellular location">
    <subcellularLocation>
        <location evidence="1">Membrane</location>
        <topology evidence="1">Single-pass membrane protein</topology>
    </subcellularLocation>
</comment>
<evidence type="ECO:0008006" key="9">
    <source>
        <dbReference type="Google" id="ProtNLM"/>
    </source>
</evidence>
<dbReference type="PANTHER" id="PTHR30093:SF44">
    <property type="entry name" value="TYPE II SECRETION SYSTEM CORE PROTEIN G"/>
    <property type="match status" value="1"/>
</dbReference>
<keyword evidence="8" id="KW-1185">Reference proteome</keyword>